<dbReference type="InterPro" id="IPR003593">
    <property type="entry name" value="AAA+_ATPase"/>
</dbReference>
<dbReference type="InterPro" id="IPR018312">
    <property type="entry name" value="Chromosome_initiator_DnaA_CS"/>
</dbReference>
<keyword evidence="6 8" id="KW-0446">Lipid-binding</keyword>
<name>A0ABZ2D6H3_9SPHN</name>
<dbReference type="Pfam" id="PF11638">
    <property type="entry name" value="DnaA_N"/>
    <property type="match status" value="1"/>
</dbReference>
<feature type="region of interest" description="Domain I, interacts with DnaA modulators" evidence="8">
    <location>
        <begin position="1"/>
        <end position="103"/>
    </location>
</feature>
<dbReference type="HAMAP" id="MF_00377">
    <property type="entry name" value="DnaA_bact"/>
    <property type="match status" value="1"/>
</dbReference>
<dbReference type="Pfam" id="PF00308">
    <property type="entry name" value="Bac_DnaA"/>
    <property type="match status" value="1"/>
</dbReference>
<dbReference type="RefSeq" id="WP_338447251.1">
    <property type="nucleotide sequence ID" value="NZ_CP144918.1"/>
</dbReference>
<evidence type="ECO:0000256" key="6">
    <source>
        <dbReference type="ARBA" id="ARBA00023121"/>
    </source>
</evidence>
<evidence type="ECO:0000256" key="10">
    <source>
        <dbReference type="RuleBase" id="RU000577"/>
    </source>
</evidence>
<feature type="region of interest" description="Domain IV, binds dsDNA" evidence="8">
    <location>
        <begin position="350"/>
        <end position="469"/>
    </location>
</feature>
<dbReference type="InterPro" id="IPR024633">
    <property type="entry name" value="DnaA_N_dom"/>
</dbReference>
<evidence type="ECO:0000256" key="3">
    <source>
        <dbReference type="ARBA" id="ARBA00022705"/>
    </source>
</evidence>
<comment type="subunit">
    <text evidence="8">Oligomerizes as a right-handed, spiral filament on DNA at oriC.</text>
</comment>
<dbReference type="NCBIfam" id="TIGR00362">
    <property type="entry name" value="DnaA"/>
    <property type="match status" value="1"/>
</dbReference>
<dbReference type="InterPro" id="IPR013317">
    <property type="entry name" value="DnaA_dom"/>
</dbReference>
<comment type="caution">
    <text evidence="8">Lacks conserved residue(s) required for the propagation of feature annotation.</text>
</comment>
<dbReference type="Pfam" id="PF08299">
    <property type="entry name" value="Bac_DnaA_C"/>
    <property type="match status" value="1"/>
</dbReference>
<protein>
    <recommendedName>
        <fullName evidence="8 9">Chromosomal replication initiator protein DnaA</fullName>
    </recommendedName>
</protein>
<comment type="subcellular location">
    <subcellularLocation>
        <location evidence="8">Cytoplasm</location>
    </subcellularLocation>
</comment>
<proteinExistence type="inferred from homology"/>
<keyword evidence="2 8" id="KW-0963">Cytoplasm</keyword>
<feature type="binding site" evidence="8">
    <location>
        <position position="180"/>
    </location>
    <ligand>
        <name>ATP</name>
        <dbReference type="ChEBI" id="CHEBI:30616"/>
    </ligand>
</feature>
<evidence type="ECO:0000313" key="14">
    <source>
        <dbReference type="EMBL" id="WWA48368.1"/>
    </source>
</evidence>
<dbReference type="Gene3D" id="3.30.300.180">
    <property type="match status" value="1"/>
</dbReference>
<dbReference type="InterPro" id="IPR013159">
    <property type="entry name" value="DnaA_C"/>
</dbReference>
<dbReference type="PANTHER" id="PTHR30050">
    <property type="entry name" value="CHROMOSOMAL REPLICATION INITIATOR PROTEIN DNAA"/>
    <property type="match status" value="1"/>
</dbReference>
<dbReference type="SMART" id="SM00760">
    <property type="entry name" value="Bac_DnaA_C"/>
    <property type="match status" value="1"/>
</dbReference>
<evidence type="ECO:0000256" key="9">
    <source>
        <dbReference type="NCBIfam" id="TIGR00362"/>
    </source>
</evidence>
<dbReference type="PRINTS" id="PR00051">
    <property type="entry name" value="DNAA"/>
</dbReference>
<keyword evidence="7 8" id="KW-0238">DNA-binding</keyword>
<accession>A0ABZ2D6H3</accession>
<feature type="binding site" evidence="8">
    <location>
        <position position="179"/>
    </location>
    <ligand>
        <name>ATP</name>
        <dbReference type="ChEBI" id="CHEBI:30616"/>
    </ligand>
</feature>
<comment type="domain">
    <text evidence="8">Domain I is involved in oligomerization and binding regulators, domain II is flexibile and of varying length in different bacteria, domain III forms the AAA+ region, while domain IV binds dsDNA.</text>
</comment>
<organism evidence="14 15">
    <name type="scientific">Pelagerythrobacter marensis</name>
    <dbReference type="NCBI Taxonomy" id="543877"/>
    <lineage>
        <taxon>Bacteria</taxon>
        <taxon>Pseudomonadati</taxon>
        <taxon>Pseudomonadota</taxon>
        <taxon>Alphaproteobacteria</taxon>
        <taxon>Sphingomonadales</taxon>
        <taxon>Erythrobacteraceae</taxon>
        <taxon>Pelagerythrobacter</taxon>
    </lineage>
</organism>
<keyword evidence="3 8" id="KW-0235">DNA replication</keyword>
<dbReference type="Gene3D" id="1.10.1750.10">
    <property type="match status" value="1"/>
</dbReference>
<evidence type="ECO:0000256" key="1">
    <source>
        <dbReference type="ARBA" id="ARBA00006583"/>
    </source>
</evidence>
<keyword evidence="15" id="KW-1185">Reference proteome</keyword>
<comment type="function">
    <text evidence="8 10">Plays an essential role in the initiation and regulation of chromosomal replication. ATP-DnaA binds to the origin of replication (oriC) to initiate formation of the DNA replication initiation complex once per cell cycle. Binds the DnaA box (a 9 base pair repeat at the origin) and separates the double-stranded (ds)DNA. Forms a right-handed helical filament on oriC DNA; dsDNA binds to the exterior of the filament while single-stranded (ss)DNA is stabiized in the filament's interior. The ATP-DnaA-oriC complex binds and stabilizes one strand of the AT-rich DNA unwinding element (DUE), permitting loading of DNA polymerase. After initiation quickly degrades to an ADP-DnaA complex that is not apt for DNA replication. Binds acidic phospholipids.</text>
</comment>
<reference evidence="14 15" key="1">
    <citation type="submission" date="2024-02" db="EMBL/GenBank/DDBJ databases">
        <title>The whole genome sequence of five bacterial samples isolated from Abu Dhabi Sabkha-shore region.</title>
        <authorList>
            <person name="Sudalaimuthuasari N."/>
            <person name="Sarfraz B."/>
            <person name="Tuyisabe J.D."/>
            <person name="Mugisha Ntwali L.D.M."/>
            <person name="Ali A.I.A.A."/>
            <person name="Almansoori S.Z.A."/>
            <person name="Alajami H.S.A."/>
            <person name="Almeqbaali A.A.S."/>
            <person name="Kundu B."/>
            <person name="Saeed E.E."/>
            <person name="Sukumarinath V."/>
            <person name="Mishra A.K."/>
            <person name="Hazzouri K.M."/>
            <person name="Almaskari R."/>
            <person name="Sharma A.K."/>
            <person name="Amiri K.M.A."/>
        </authorList>
    </citation>
    <scope>NUCLEOTIDE SEQUENCE [LARGE SCALE GENOMIC DNA]</scope>
    <source>
        <strain evidence="15">kcgeb_sd</strain>
    </source>
</reference>
<feature type="domain" description="AAA+ ATPase" evidence="12">
    <location>
        <begin position="165"/>
        <end position="297"/>
    </location>
</feature>
<evidence type="ECO:0000256" key="8">
    <source>
        <dbReference type="HAMAP-Rule" id="MF_00377"/>
    </source>
</evidence>
<evidence type="ECO:0000256" key="2">
    <source>
        <dbReference type="ARBA" id="ARBA00022490"/>
    </source>
</evidence>
<feature type="domain" description="Chromosomal replication initiator DnaA C-terminal" evidence="13">
    <location>
        <begin position="377"/>
        <end position="446"/>
    </location>
</feature>
<dbReference type="CDD" id="cd00009">
    <property type="entry name" value="AAA"/>
    <property type="match status" value="1"/>
</dbReference>
<evidence type="ECO:0000259" key="13">
    <source>
        <dbReference type="SMART" id="SM00760"/>
    </source>
</evidence>
<dbReference type="InterPro" id="IPR001957">
    <property type="entry name" value="Chromosome_initiator_DnaA"/>
</dbReference>
<dbReference type="InterPro" id="IPR027417">
    <property type="entry name" value="P-loop_NTPase"/>
</dbReference>
<dbReference type="CDD" id="cd06571">
    <property type="entry name" value="Bac_DnaA_C"/>
    <property type="match status" value="1"/>
</dbReference>
<comment type="similarity">
    <text evidence="1 8 11">Belongs to the DnaA family.</text>
</comment>
<dbReference type="Proteomes" id="UP001335183">
    <property type="component" value="Chromosome"/>
</dbReference>
<evidence type="ECO:0000256" key="11">
    <source>
        <dbReference type="RuleBase" id="RU004227"/>
    </source>
</evidence>
<dbReference type="EMBL" id="CP144918">
    <property type="protein sequence ID" value="WWA48368.1"/>
    <property type="molecule type" value="Genomic_DNA"/>
</dbReference>
<keyword evidence="4 8" id="KW-0547">Nucleotide-binding</keyword>
<evidence type="ECO:0000259" key="12">
    <source>
        <dbReference type="SMART" id="SM00382"/>
    </source>
</evidence>
<dbReference type="InterPro" id="IPR010921">
    <property type="entry name" value="Trp_repressor/repl_initiator"/>
</dbReference>
<sequence>MEDLEAVNLAADWSDISQGLRKDLGHQLHSQWIKPIQLGGFCEETGTLDLYLPTEFSANWVQDRFADRLSLAWKIARNEVRNVRISVHPGRRKLPDIHLGGDSHRAANDADSSMIAVAAGTIGEQGFTSSVGLDPSLTFAAFVTGESNVLACNAAQRMAANEEPQFSPLYLKAATGQGKTHLLHAIGHAYLSSHPRARIFYCSAERFMVEFVQALKQNQMIEFKARLRSFDLLLVDDIQFIIGKASAQEELLYTIDALLAEGKRLVFAADRAPQALDGVEPRLLSRLSMGLVADIAPADIELRRSILESKLTRFAPLSVPEDVIDFLARTITRNVRELVGGLNKLVAYAQLTGQEVSLQLAEEQLTDILSANRRRITIDEIQRTVCQFYRIDRAEMSSKRRARAVVRPRQVAMYLSKVLTPRSYPEIGRKFGGRDHSTVIHAVRLIEDLRQRDADMDGDVRSLLRQLES</sequence>
<dbReference type="SUPFAM" id="SSF52540">
    <property type="entry name" value="P-loop containing nucleoside triphosphate hydrolases"/>
    <property type="match status" value="1"/>
</dbReference>
<feature type="binding site" evidence="8">
    <location>
        <position position="176"/>
    </location>
    <ligand>
        <name>ATP</name>
        <dbReference type="ChEBI" id="CHEBI:30616"/>
    </ligand>
</feature>
<dbReference type="PANTHER" id="PTHR30050:SF2">
    <property type="entry name" value="CHROMOSOMAL REPLICATION INITIATOR PROTEIN DNAA"/>
    <property type="match status" value="1"/>
</dbReference>
<dbReference type="SMART" id="SM00382">
    <property type="entry name" value="AAA"/>
    <property type="match status" value="1"/>
</dbReference>
<keyword evidence="5 8" id="KW-0067">ATP-binding</keyword>
<feature type="binding site" evidence="8">
    <location>
        <position position="178"/>
    </location>
    <ligand>
        <name>ATP</name>
        <dbReference type="ChEBI" id="CHEBI:30616"/>
    </ligand>
</feature>
<dbReference type="SUPFAM" id="SSF48295">
    <property type="entry name" value="TrpR-like"/>
    <property type="match status" value="1"/>
</dbReference>
<dbReference type="Gene3D" id="1.10.8.60">
    <property type="match status" value="1"/>
</dbReference>
<dbReference type="PROSITE" id="PS01008">
    <property type="entry name" value="DNAA"/>
    <property type="match status" value="1"/>
</dbReference>
<dbReference type="InterPro" id="IPR020591">
    <property type="entry name" value="Chromosome_initiator_DnaA-like"/>
</dbReference>
<evidence type="ECO:0000313" key="15">
    <source>
        <dbReference type="Proteomes" id="UP001335183"/>
    </source>
</evidence>
<evidence type="ECO:0000256" key="4">
    <source>
        <dbReference type="ARBA" id="ARBA00022741"/>
    </source>
</evidence>
<gene>
    <name evidence="8 14" type="primary">dnaA</name>
    <name evidence="14" type="ORF">V5F89_05565</name>
</gene>
<dbReference type="Gene3D" id="3.40.50.300">
    <property type="entry name" value="P-loop containing nucleotide triphosphate hydrolases"/>
    <property type="match status" value="1"/>
</dbReference>
<evidence type="ECO:0000256" key="7">
    <source>
        <dbReference type="ARBA" id="ARBA00023125"/>
    </source>
</evidence>
<evidence type="ECO:0000256" key="5">
    <source>
        <dbReference type="ARBA" id="ARBA00022840"/>
    </source>
</evidence>
<dbReference type="InterPro" id="IPR038454">
    <property type="entry name" value="DnaA_N_sf"/>
</dbReference>